<dbReference type="GO" id="GO:0006355">
    <property type="term" value="P:regulation of DNA-templated transcription"/>
    <property type="evidence" value="ECO:0007669"/>
    <property type="project" value="InterPro"/>
</dbReference>
<keyword evidence="9" id="KW-1185">Reference proteome</keyword>
<accession>A0A098Y385</accession>
<evidence type="ECO:0000256" key="2">
    <source>
        <dbReference type="ARBA" id="ARBA00023015"/>
    </source>
</evidence>
<keyword evidence="4" id="KW-0804">Transcription</keyword>
<evidence type="ECO:0000256" key="3">
    <source>
        <dbReference type="ARBA" id="ARBA00023125"/>
    </source>
</evidence>
<dbReference type="RefSeq" id="WP_036339230.1">
    <property type="nucleotide sequence ID" value="NZ_JPMX01000093.1"/>
</dbReference>
<dbReference type="EMBL" id="JPMX01000093">
    <property type="protein sequence ID" value="KGH44942.1"/>
    <property type="molecule type" value="Genomic_DNA"/>
</dbReference>
<dbReference type="GO" id="GO:0000160">
    <property type="term" value="P:phosphorelay signal transduction system"/>
    <property type="evidence" value="ECO:0007669"/>
    <property type="project" value="InterPro"/>
</dbReference>
<comment type="caution">
    <text evidence="8">The sequence shown here is derived from an EMBL/GenBank/DDBJ whole genome shotgun (WGS) entry which is preliminary data.</text>
</comment>
<dbReference type="InterPro" id="IPR016032">
    <property type="entry name" value="Sig_transdc_resp-reg_C-effctor"/>
</dbReference>
<dbReference type="SMART" id="SM00448">
    <property type="entry name" value="REC"/>
    <property type="match status" value="1"/>
</dbReference>
<feature type="domain" description="HTH luxR-type" evidence="6">
    <location>
        <begin position="151"/>
        <end position="216"/>
    </location>
</feature>
<evidence type="ECO:0000259" key="7">
    <source>
        <dbReference type="PROSITE" id="PS50110"/>
    </source>
</evidence>
<evidence type="ECO:0000313" key="9">
    <source>
        <dbReference type="Proteomes" id="UP000029713"/>
    </source>
</evidence>
<dbReference type="SMART" id="SM00421">
    <property type="entry name" value="HTH_LUXR"/>
    <property type="match status" value="1"/>
</dbReference>
<proteinExistence type="predicted"/>
<dbReference type="AlphaFoldDB" id="A0A098Y385"/>
<dbReference type="Pfam" id="PF00072">
    <property type="entry name" value="Response_reg"/>
    <property type="match status" value="1"/>
</dbReference>
<dbReference type="PANTHER" id="PTHR43214:SF24">
    <property type="entry name" value="TRANSCRIPTIONAL REGULATORY PROTEIN NARL-RELATED"/>
    <property type="match status" value="1"/>
</dbReference>
<dbReference type="InterPro" id="IPR058245">
    <property type="entry name" value="NreC/VraR/RcsB-like_REC"/>
</dbReference>
<organism evidence="8 9">
    <name type="scientific">Modestobacter caceresii</name>
    <dbReference type="NCBI Taxonomy" id="1522368"/>
    <lineage>
        <taxon>Bacteria</taxon>
        <taxon>Bacillati</taxon>
        <taxon>Actinomycetota</taxon>
        <taxon>Actinomycetes</taxon>
        <taxon>Geodermatophilales</taxon>
        <taxon>Geodermatophilaceae</taxon>
        <taxon>Modestobacter</taxon>
    </lineage>
</organism>
<dbReference type="PROSITE" id="PS50110">
    <property type="entry name" value="RESPONSE_REGULATORY"/>
    <property type="match status" value="1"/>
</dbReference>
<dbReference type="CDD" id="cd06170">
    <property type="entry name" value="LuxR_C_like"/>
    <property type="match status" value="1"/>
</dbReference>
<dbReference type="Pfam" id="PF00196">
    <property type="entry name" value="GerE"/>
    <property type="match status" value="1"/>
</dbReference>
<evidence type="ECO:0000313" key="8">
    <source>
        <dbReference type="EMBL" id="KGH44942.1"/>
    </source>
</evidence>
<dbReference type="PANTHER" id="PTHR43214">
    <property type="entry name" value="TWO-COMPONENT RESPONSE REGULATOR"/>
    <property type="match status" value="1"/>
</dbReference>
<evidence type="ECO:0000256" key="4">
    <source>
        <dbReference type="ARBA" id="ARBA00023163"/>
    </source>
</evidence>
<dbReference type="Proteomes" id="UP000029713">
    <property type="component" value="Unassembled WGS sequence"/>
</dbReference>
<dbReference type="Gene3D" id="3.40.50.2300">
    <property type="match status" value="1"/>
</dbReference>
<dbReference type="STRING" id="1522368.IN07_20215"/>
<dbReference type="InterPro" id="IPR011006">
    <property type="entry name" value="CheY-like_superfamily"/>
</dbReference>
<dbReference type="InterPro" id="IPR039420">
    <property type="entry name" value="WalR-like"/>
</dbReference>
<keyword evidence="2" id="KW-0805">Transcription regulation</keyword>
<dbReference type="InterPro" id="IPR001789">
    <property type="entry name" value="Sig_transdc_resp-reg_receiver"/>
</dbReference>
<name>A0A098Y385_9ACTN</name>
<evidence type="ECO:0000256" key="1">
    <source>
        <dbReference type="ARBA" id="ARBA00022553"/>
    </source>
</evidence>
<reference evidence="8 9" key="1">
    <citation type="submission" date="2014-07" db="EMBL/GenBank/DDBJ databases">
        <title>Biosystematic studies on Modestobacter strains isolated from extreme hyper-arid desert soil and from historic building.</title>
        <authorList>
            <person name="Bukarasam K."/>
            <person name="Bull A."/>
            <person name="Girard G."/>
            <person name="van Wezel G."/>
            <person name="Goodfellow M."/>
        </authorList>
    </citation>
    <scope>NUCLEOTIDE SEQUENCE [LARGE SCALE GENOMIC DNA]</scope>
    <source>
        <strain evidence="8 9">KNN45-2b</strain>
    </source>
</reference>
<keyword evidence="3" id="KW-0238">DNA-binding</keyword>
<protein>
    <submittedName>
        <fullName evidence="8">LuxR family transcriptional regulator</fullName>
    </submittedName>
</protein>
<sequence>MIRVLVVDDQSMIRLGIRSVVDAQEDMTVVGEAENGERALAAARSLRPDVVLMDVRMPVLDGLEATRRMLAADQPNSHRPRVVVLTTFDLDDYVYAALQAGASGFLLKDSEPEEVLRAIRVVAGGDALLAPGVTRRLIEQFVDARTTARPPDPAMNGLTEREREVLTLMAGGHSNAEIAAELFIAEQTTKSHVSRVLQKLHLRDRAQAVVYGYENGLVRPGDVDR</sequence>
<dbReference type="CDD" id="cd17535">
    <property type="entry name" value="REC_NarL-like"/>
    <property type="match status" value="1"/>
</dbReference>
<dbReference type="InterPro" id="IPR000792">
    <property type="entry name" value="Tscrpt_reg_LuxR_C"/>
</dbReference>
<dbReference type="PROSITE" id="PS50043">
    <property type="entry name" value="HTH_LUXR_2"/>
    <property type="match status" value="1"/>
</dbReference>
<dbReference type="GO" id="GO:0003677">
    <property type="term" value="F:DNA binding"/>
    <property type="evidence" value="ECO:0007669"/>
    <property type="project" value="UniProtKB-KW"/>
</dbReference>
<feature type="domain" description="Response regulatory" evidence="7">
    <location>
        <begin position="3"/>
        <end position="123"/>
    </location>
</feature>
<feature type="modified residue" description="4-aspartylphosphate" evidence="5">
    <location>
        <position position="54"/>
    </location>
</feature>
<evidence type="ECO:0000256" key="5">
    <source>
        <dbReference type="PROSITE-ProRule" id="PRU00169"/>
    </source>
</evidence>
<dbReference type="PRINTS" id="PR00038">
    <property type="entry name" value="HTHLUXR"/>
</dbReference>
<dbReference type="SUPFAM" id="SSF46894">
    <property type="entry name" value="C-terminal effector domain of the bipartite response regulators"/>
    <property type="match status" value="1"/>
</dbReference>
<keyword evidence="1 5" id="KW-0597">Phosphoprotein</keyword>
<gene>
    <name evidence="8" type="ORF">IN07_20215</name>
</gene>
<evidence type="ECO:0000259" key="6">
    <source>
        <dbReference type="PROSITE" id="PS50043"/>
    </source>
</evidence>
<dbReference type="SUPFAM" id="SSF52172">
    <property type="entry name" value="CheY-like"/>
    <property type="match status" value="1"/>
</dbReference>